<sequence>MKRDPEPQNMNADNRKQWTFNDLERWLNERRITEIECLVPDLTGVARGKILPRSKFTEDRGMRLPESIIGLTVTGNWPEDERIDTLISDTDRDMNLVPDPSTVRLVPWAVDPTAQVIHDCYFKDGMPVDYAPRSVLKNVIKLYADKGWAPVVAPELEFYIVDKNTDPDQPLRPPVGRSGRAETSRQHYSIDAVNEFDPLFEDIYDYCDAMDLDVDTLIHEVGAGQMEINFLHGDPLDLADKVFFFKRTLREAALRHNMFATFMAKPMAGEPGSAMHVHQSIVDRKTGQNIFSNPDGTASEAFGHYIGGLQKYIPHVMALFAPYVNSYRRLVANTAAPTNVEWGHDNRTVGIRVPHSTPENRRMENRVIGADANPYVALAASLACGYLGMVNKLEPLAEMKTNAYNTRNAIPLPQSLSESVRLLDEVPEIEQVLGKRFCGIYKAVKMSEYAEFMKVISPWEREHLLLHV</sequence>
<feature type="domain" description="GS catalytic" evidence="8">
    <location>
        <begin position="132"/>
        <end position="468"/>
    </location>
</feature>
<dbReference type="EC" id="6.3.1.11" evidence="9"/>
<dbReference type="EMBL" id="MLJW01000445">
    <property type="protein sequence ID" value="OIQ87028.1"/>
    <property type="molecule type" value="Genomic_DNA"/>
</dbReference>
<dbReference type="GO" id="GO:0005524">
    <property type="term" value="F:ATP binding"/>
    <property type="evidence" value="ECO:0007669"/>
    <property type="project" value="UniProtKB-KW"/>
</dbReference>
<dbReference type="PANTHER" id="PTHR43785:SF3">
    <property type="entry name" value="GS CATALYTIC DOMAIN-CONTAINING PROTEIN"/>
    <property type="match status" value="1"/>
</dbReference>
<dbReference type="Gene3D" id="3.30.590.10">
    <property type="entry name" value="Glutamine synthetase/guanido kinase, catalytic domain"/>
    <property type="match status" value="1"/>
</dbReference>
<dbReference type="InterPro" id="IPR014746">
    <property type="entry name" value="Gln_synth/guanido_kin_cat_dom"/>
</dbReference>
<dbReference type="PROSITE" id="PS51987">
    <property type="entry name" value="GS_CATALYTIC"/>
    <property type="match status" value="1"/>
</dbReference>
<dbReference type="GO" id="GO:0006542">
    <property type="term" value="P:glutamine biosynthetic process"/>
    <property type="evidence" value="ECO:0007669"/>
    <property type="project" value="InterPro"/>
</dbReference>
<dbReference type="PROSITE" id="PS00181">
    <property type="entry name" value="GLNA_ATP"/>
    <property type="match status" value="1"/>
</dbReference>
<gene>
    <name evidence="9" type="primary">puuA_3</name>
    <name evidence="9" type="ORF">GALL_311200</name>
</gene>
<dbReference type="InterPro" id="IPR036651">
    <property type="entry name" value="Gln_synt_N_sf"/>
</dbReference>
<evidence type="ECO:0000256" key="1">
    <source>
        <dbReference type="ARBA" id="ARBA00001946"/>
    </source>
</evidence>
<dbReference type="AlphaFoldDB" id="A0A1J5R4V5"/>
<comment type="similarity">
    <text evidence="2">Belongs to the glutamine synthetase family.</text>
</comment>
<keyword evidence="4" id="KW-0547">Nucleotide-binding</keyword>
<dbReference type="SMART" id="SM01230">
    <property type="entry name" value="Gln-synt_C"/>
    <property type="match status" value="1"/>
</dbReference>
<dbReference type="PROSITE" id="PS51986">
    <property type="entry name" value="GS_BETA_GRASP"/>
    <property type="match status" value="1"/>
</dbReference>
<comment type="cofactor">
    <cofactor evidence="1">
        <name>Mg(2+)</name>
        <dbReference type="ChEBI" id="CHEBI:18420"/>
    </cofactor>
</comment>
<dbReference type="GO" id="GO:0006598">
    <property type="term" value="P:polyamine catabolic process"/>
    <property type="evidence" value="ECO:0007669"/>
    <property type="project" value="TreeGrafter"/>
</dbReference>
<dbReference type="InterPro" id="IPR027303">
    <property type="entry name" value="Gln_synth_gly_rich_site"/>
</dbReference>
<dbReference type="SUPFAM" id="SSF55931">
    <property type="entry name" value="Glutamine synthetase/guanido kinase"/>
    <property type="match status" value="1"/>
</dbReference>
<evidence type="ECO:0000259" key="7">
    <source>
        <dbReference type="PROSITE" id="PS51986"/>
    </source>
</evidence>
<evidence type="ECO:0000313" key="9">
    <source>
        <dbReference type="EMBL" id="OIQ87028.1"/>
    </source>
</evidence>
<dbReference type="PANTHER" id="PTHR43785">
    <property type="entry name" value="GAMMA-GLUTAMYLPUTRESCINE SYNTHETASE"/>
    <property type="match status" value="1"/>
</dbReference>
<keyword evidence="3 9" id="KW-0436">Ligase</keyword>
<dbReference type="Gene3D" id="3.10.20.70">
    <property type="entry name" value="Glutamine synthetase, N-terminal domain"/>
    <property type="match status" value="1"/>
</dbReference>
<reference evidence="9" key="1">
    <citation type="submission" date="2016-10" db="EMBL/GenBank/DDBJ databases">
        <title>Sequence of Gallionella enrichment culture.</title>
        <authorList>
            <person name="Poehlein A."/>
            <person name="Muehling M."/>
            <person name="Daniel R."/>
        </authorList>
    </citation>
    <scope>NUCLEOTIDE SEQUENCE</scope>
</reference>
<keyword evidence="6" id="KW-0460">Magnesium</keyword>
<evidence type="ECO:0000256" key="4">
    <source>
        <dbReference type="ARBA" id="ARBA00022741"/>
    </source>
</evidence>
<dbReference type="GO" id="GO:0004356">
    <property type="term" value="F:glutamine synthetase activity"/>
    <property type="evidence" value="ECO:0007669"/>
    <property type="project" value="InterPro"/>
</dbReference>
<evidence type="ECO:0000259" key="8">
    <source>
        <dbReference type="PROSITE" id="PS51987"/>
    </source>
</evidence>
<comment type="caution">
    <text evidence="9">The sequence shown here is derived from an EMBL/GenBank/DDBJ whole genome shotgun (WGS) entry which is preliminary data.</text>
</comment>
<evidence type="ECO:0000256" key="5">
    <source>
        <dbReference type="ARBA" id="ARBA00022840"/>
    </source>
</evidence>
<proteinExistence type="inferred from homology"/>
<dbReference type="InterPro" id="IPR008147">
    <property type="entry name" value="Gln_synt_N"/>
</dbReference>
<dbReference type="Pfam" id="PF00120">
    <property type="entry name" value="Gln-synt_C"/>
    <property type="match status" value="1"/>
</dbReference>
<feature type="domain" description="GS beta-grasp" evidence="7">
    <location>
        <begin position="30"/>
        <end position="125"/>
    </location>
</feature>
<dbReference type="FunFam" id="3.30.590.10:FF:000005">
    <property type="entry name" value="Probable glutamine synthetase"/>
    <property type="match status" value="1"/>
</dbReference>
<keyword evidence="5" id="KW-0067">ATP-binding</keyword>
<protein>
    <submittedName>
        <fullName evidence="9">Gamma-glutamylputrescine synthetase PuuA</fullName>
        <ecNumber evidence="9">6.3.1.11</ecNumber>
    </submittedName>
</protein>
<name>A0A1J5R4V5_9ZZZZ</name>
<dbReference type="GO" id="GO:0034024">
    <property type="term" value="F:glutamate-putrescine ligase activity"/>
    <property type="evidence" value="ECO:0007669"/>
    <property type="project" value="UniProtKB-EC"/>
</dbReference>
<evidence type="ECO:0000256" key="6">
    <source>
        <dbReference type="ARBA" id="ARBA00022842"/>
    </source>
</evidence>
<evidence type="ECO:0000256" key="3">
    <source>
        <dbReference type="ARBA" id="ARBA00022598"/>
    </source>
</evidence>
<dbReference type="InterPro" id="IPR008146">
    <property type="entry name" value="Gln_synth_cat_dom"/>
</dbReference>
<organism evidence="9">
    <name type="scientific">mine drainage metagenome</name>
    <dbReference type="NCBI Taxonomy" id="410659"/>
    <lineage>
        <taxon>unclassified sequences</taxon>
        <taxon>metagenomes</taxon>
        <taxon>ecological metagenomes</taxon>
    </lineage>
</organism>
<dbReference type="SUPFAM" id="SSF54368">
    <property type="entry name" value="Glutamine synthetase, N-terminal domain"/>
    <property type="match status" value="1"/>
</dbReference>
<accession>A0A1J5R4V5</accession>
<evidence type="ECO:0000256" key="2">
    <source>
        <dbReference type="ARBA" id="ARBA00009897"/>
    </source>
</evidence>